<reference evidence="2" key="1">
    <citation type="submission" date="2023-05" db="EMBL/GenBank/DDBJ databases">
        <title>Nepenthes gracilis genome sequencing.</title>
        <authorList>
            <person name="Fukushima K."/>
        </authorList>
    </citation>
    <scope>NUCLEOTIDE SEQUENCE</scope>
    <source>
        <strain evidence="2">SING2019-196</strain>
    </source>
</reference>
<dbReference type="AlphaFoldDB" id="A0AAD3RVQ4"/>
<dbReference type="InterPro" id="IPR029071">
    <property type="entry name" value="Ubiquitin-like_domsf"/>
</dbReference>
<gene>
    <name evidence="2" type="ORF">Nepgr_000836</name>
</gene>
<dbReference type="Pfam" id="PF18036">
    <property type="entry name" value="Ubiquitin_4"/>
    <property type="match status" value="1"/>
</dbReference>
<dbReference type="Gene3D" id="3.10.20.90">
    <property type="entry name" value="Phosphatidylinositol 3-kinase Catalytic Subunit, Chain A, domain 1"/>
    <property type="match status" value="1"/>
</dbReference>
<dbReference type="SUPFAM" id="SSF54236">
    <property type="entry name" value="Ubiquitin-like"/>
    <property type="match status" value="1"/>
</dbReference>
<accession>A0AAD3RVQ4</accession>
<evidence type="ECO:0000313" key="2">
    <source>
        <dbReference type="EMBL" id="GMG98996.1"/>
    </source>
</evidence>
<dbReference type="PANTHER" id="PTHR14942">
    <property type="entry name" value="U11/U12 SMALL NUCLEAR RIBONUCLEOPROTEIN 25 KDA PROTEIN"/>
    <property type="match status" value="1"/>
</dbReference>
<dbReference type="Proteomes" id="UP001279734">
    <property type="component" value="Unassembled WGS sequence"/>
</dbReference>
<proteinExistence type="predicted"/>
<name>A0AAD3RVQ4_NEPGR</name>
<dbReference type="InterPro" id="IPR040610">
    <property type="entry name" value="SNRNP25_ubiquitin"/>
</dbReference>
<dbReference type="InterPro" id="IPR039690">
    <property type="entry name" value="SNRNP25"/>
</dbReference>
<dbReference type="EMBL" id="BSYO01000001">
    <property type="protein sequence ID" value="GMG98996.1"/>
    <property type="molecule type" value="Genomic_DNA"/>
</dbReference>
<feature type="domain" description="SNRNP25 ubiquitin-like" evidence="1">
    <location>
        <begin position="11"/>
        <end position="82"/>
    </location>
</feature>
<sequence length="331" mass="37389">MPIETGPRAAEVQKTATVSQLKQAVEMTFSHMPMKGPGKISWRHVWGHFCLSYYGQKLVKDDEFLKDYGIKDGDALHFVRHVSTSYNLIKKRSKEQIEVPGASRIPHVLEEIKREAEEDDCDHLENLKCQRCLNDYQSPIMHRDSTFAHFFRGWLFHSRLGRTEKSGPKVVAYPPSLADGLKFDWLVGLLVGDCHGGLCGCSCKLDDMQTLFTSADPTSHHPSLAEEIEKAASFDLNLTLPVTMMEFLLLKFALEKIYFTPFGNFVDEMDSAVKEKLGSVKDTSEEVKQLEEQSAAVVMAARMETSYALNKMKVTAFAALTDELVRKILFN</sequence>
<evidence type="ECO:0000313" key="3">
    <source>
        <dbReference type="Proteomes" id="UP001279734"/>
    </source>
</evidence>
<keyword evidence="3" id="KW-1185">Reference proteome</keyword>
<organism evidence="2 3">
    <name type="scientific">Nepenthes gracilis</name>
    <name type="common">Slender pitcher plant</name>
    <dbReference type="NCBI Taxonomy" id="150966"/>
    <lineage>
        <taxon>Eukaryota</taxon>
        <taxon>Viridiplantae</taxon>
        <taxon>Streptophyta</taxon>
        <taxon>Embryophyta</taxon>
        <taxon>Tracheophyta</taxon>
        <taxon>Spermatophyta</taxon>
        <taxon>Magnoliopsida</taxon>
        <taxon>eudicotyledons</taxon>
        <taxon>Gunneridae</taxon>
        <taxon>Pentapetalae</taxon>
        <taxon>Caryophyllales</taxon>
        <taxon>Nepenthaceae</taxon>
        <taxon>Nepenthes</taxon>
    </lineage>
</organism>
<dbReference type="CDD" id="cd17058">
    <property type="entry name" value="Ubl_SNRNP25"/>
    <property type="match status" value="1"/>
</dbReference>
<dbReference type="GO" id="GO:0000398">
    <property type="term" value="P:mRNA splicing, via spliceosome"/>
    <property type="evidence" value="ECO:0007669"/>
    <property type="project" value="InterPro"/>
</dbReference>
<dbReference type="PANTHER" id="PTHR14942:SF9">
    <property type="entry name" value="OS02G0188500 PROTEIN"/>
    <property type="match status" value="1"/>
</dbReference>
<evidence type="ECO:0000259" key="1">
    <source>
        <dbReference type="Pfam" id="PF18036"/>
    </source>
</evidence>
<protein>
    <recommendedName>
        <fullName evidence="1">SNRNP25 ubiquitin-like domain-containing protein</fullName>
    </recommendedName>
</protein>
<comment type="caution">
    <text evidence="2">The sequence shown here is derived from an EMBL/GenBank/DDBJ whole genome shotgun (WGS) entry which is preliminary data.</text>
</comment>